<evidence type="ECO:0000313" key="3">
    <source>
        <dbReference type="Proteomes" id="UP000001058"/>
    </source>
</evidence>
<dbReference type="STRING" id="3068.D8UCH5"/>
<gene>
    <name evidence="2" type="ORF">VOLCADRAFT_119365</name>
</gene>
<dbReference type="Proteomes" id="UP000001058">
    <property type="component" value="Unassembled WGS sequence"/>
</dbReference>
<organism evidence="3">
    <name type="scientific">Volvox carteri f. nagariensis</name>
    <dbReference type="NCBI Taxonomy" id="3068"/>
    <lineage>
        <taxon>Eukaryota</taxon>
        <taxon>Viridiplantae</taxon>
        <taxon>Chlorophyta</taxon>
        <taxon>core chlorophytes</taxon>
        <taxon>Chlorophyceae</taxon>
        <taxon>CS clade</taxon>
        <taxon>Chlamydomonadales</taxon>
        <taxon>Volvocaceae</taxon>
        <taxon>Volvox</taxon>
    </lineage>
</organism>
<name>D8UCH5_VOLCA</name>
<dbReference type="PANTHER" id="PTHR21004:SF0">
    <property type="entry name" value="PEROXISOMAL LEADER PEPTIDE-PROCESSING PROTEASE"/>
    <property type="match status" value="1"/>
</dbReference>
<proteinExistence type="predicted"/>
<dbReference type="OrthoDB" id="17845at2759"/>
<keyword evidence="3" id="KW-1185">Reference proteome</keyword>
<evidence type="ECO:0000256" key="1">
    <source>
        <dbReference type="SAM" id="MobiDB-lite"/>
    </source>
</evidence>
<protein>
    <recommendedName>
        <fullName evidence="4">Glyoxysomal processing protease, glyoxysomal</fullName>
    </recommendedName>
</protein>
<dbReference type="GO" id="GO:0016485">
    <property type="term" value="P:protein processing"/>
    <property type="evidence" value="ECO:0007669"/>
    <property type="project" value="InterPro"/>
</dbReference>
<dbReference type="GO" id="GO:0005777">
    <property type="term" value="C:peroxisome"/>
    <property type="evidence" value="ECO:0007669"/>
    <property type="project" value="InterPro"/>
</dbReference>
<dbReference type="InterPro" id="IPR039245">
    <property type="entry name" value="TYSND1/DEG15"/>
</dbReference>
<sequence length="1088" mass="108872">MAMRFTPLLVLVSGDARNAEQHDSPLAFTTTTRGLHFTSCSGLLLAKGDSHDGIVLVPAAVLRHWMKPGAGWLASSCGAEPPALTPDCAICAVGPASALSDGAATCIPIATVQVPALSRAAAYLLQSLNRGESSAKWAFEWNIGGPCSTAAEQGSFVLCWAQPLRAAAAACTNRGNAGAPAPGSSSGPAAGQLLPDHLRDAALCHNGSGATVSDLGPLIDPACVALLRSFYFSLSATPAASPRWPTSVMSPQRGAAFAACAASPRVPPSSSSKCAGTAACTCTCTGAAPGRLVSVTGSPFGCLAPFHFANATINGAVACAFPAPLDTPTAAGGGNTTTVGATAAAAAAADPCGCGLGPALYVLDAHVFPGMEGAPVTLQEPPLQQSLTAPTAPGAADGGSIDSIALLPEPPLALLCTPISRRADGVQMPLAAAWSHVAAALKGVLAQLLLQALGPSAVDSTALIAHLTATTDAVKAGKQQLQLQPVAASRIVPQGATTAVTRGCGGGWRHSVRPECGSGGSSGCRGGGGGQAQPPSGRLWGGAGGSAYRPEAGEDVLGDWAEVGDSAAATWPNGGGEVTAVTVPPVTAMSCCSGAVTRAVAAGSPAVATISTSPSGRCPTPTTANSHTAAGASAALLQPLAAAPTLAAAGVELPPWVLQAVVLLRCNGSWATGVVVEGRSGLFITTAHLFQRPPHTNAAGGPSQLHGKRGGAGGSAGSSSGDVWTHLQCWARVPWVSDSGGGGDTRKPAGRAGLAYRWMRARVLYIWSNHLDLAVLQLEPSYGSSWAAESMAAALVAVHETAHARVDSELEACVFRRFSAPVPVAVAEVTEPQCAASDGCRNLDVAGAESRELYGPGSPVWAVGHSLVGPAAEWPALVSYGCIARVVRVRSGRPTMIIATTTTHAGGSGGALLDARGRLVGLVTSNARHAGVTTLPNMAFCIAAEELEPVIRWAAAQGCWGTQTTADTAKPTPAAAAAAAAAGPMARAAKDMVMSSAPFPPRCGWAALEALDEDDPDAARIWRLQMPSLERVLAPVGLAAAAAASGISEPLLAAAQRAAAIAAARARGGGSLEVGAVHPSSTGVWSRL</sequence>
<dbReference type="AlphaFoldDB" id="D8UCH5"/>
<evidence type="ECO:0008006" key="4">
    <source>
        <dbReference type="Google" id="ProtNLM"/>
    </source>
</evidence>
<dbReference type="EMBL" id="GL378381">
    <property type="protein sequence ID" value="EFJ42493.1"/>
    <property type="molecule type" value="Genomic_DNA"/>
</dbReference>
<dbReference type="InterPro" id="IPR009003">
    <property type="entry name" value="Peptidase_S1_PA"/>
</dbReference>
<accession>D8UCH5</accession>
<dbReference type="Gene3D" id="2.40.10.10">
    <property type="entry name" value="Trypsin-like serine proteases"/>
    <property type="match status" value="1"/>
</dbReference>
<dbReference type="GeneID" id="9619436"/>
<dbReference type="eggNOG" id="KOG1320">
    <property type="taxonomic scope" value="Eukaryota"/>
</dbReference>
<dbReference type="KEGG" id="vcn:VOLCADRAFT_119365"/>
<dbReference type="GO" id="GO:0004252">
    <property type="term" value="F:serine-type endopeptidase activity"/>
    <property type="evidence" value="ECO:0007669"/>
    <property type="project" value="InterPro"/>
</dbReference>
<dbReference type="InterPro" id="IPR043504">
    <property type="entry name" value="Peptidase_S1_PA_chymotrypsin"/>
</dbReference>
<dbReference type="SUPFAM" id="SSF50494">
    <property type="entry name" value="Trypsin-like serine proteases"/>
    <property type="match status" value="1"/>
</dbReference>
<dbReference type="Pfam" id="PF13365">
    <property type="entry name" value="Trypsin_2"/>
    <property type="match status" value="1"/>
</dbReference>
<dbReference type="RefSeq" id="XP_002956349.1">
    <property type="nucleotide sequence ID" value="XM_002956303.1"/>
</dbReference>
<dbReference type="InParanoid" id="D8UCH5"/>
<feature type="region of interest" description="Disordered" evidence="1">
    <location>
        <begin position="694"/>
        <end position="719"/>
    </location>
</feature>
<reference evidence="2 3" key="1">
    <citation type="journal article" date="2010" name="Science">
        <title>Genomic analysis of organismal complexity in the multicellular green alga Volvox carteri.</title>
        <authorList>
            <person name="Prochnik S.E."/>
            <person name="Umen J."/>
            <person name="Nedelcu A.M."/>
            <person name="Hallmann A."/>
            <person name="Miller S.M."/>
            <person name="Nishii I."/>
            <person name="Ferris P."/>
            <person name="Kuo A."/>
            <person name="Mitros T."/>
            <person name="Fritz-Laylin L.K."/>
            <person name="Hellsten U."/>
            <person name="Chapman J."/>
            <person name="Simakov O."/>
            <person name="Rensing S.A."/>
            <person name="Terry A."/>
            <person name="Pangilinan J."/>
            <person name="Kapitonov V."/>
            <person name="Jurka J."/>
            <person name="Salamov A."/>
            <person name="Shapiro H."/>
            <person name="Schmutz J."/>
            <person name="Grimwood J."/>
            <person name="Lindquist E."/>
            <person name="Lucas S."/>
            <person name="Grigoriev I.V."/>
            <person name="Schmitt R."/>
            <person name="Kirk D."/>
            <person name="Rokhsar D.S."/>
        </authorList>
    </citation>
    <scope>NUCLEOTIDE SEQUENCE [LARGE SCALE GENOMIC DNA]</scope>
    <source>
        <strain evidence="3">f. Nagariensis / Eve</strain>
    </source>
</reference>
<evidence type="ECO:0000313" key="2">
    <source>
        <dbReference type="EMBL" id="EFJ42493.1"/>
    </source>
</evidence>
<dbReference type="PANTHER" id="PTHR21004">
    <property type="entry name" value="SERINE PROTEASE-RELATED"/>
    <property type="match status" value="1"/>
</dbReference>